<evidence type="ECO:0000313" key="2">
    <source>
        <dbReference type="EMBL" id="GMH22204.1"/>
    </source>
</evidence>
<reference evidence="2" key="1">
    <citation type="submission" date="2023-05" db="EMBL/GenBank/DDBJ databases">
        <title>Nepenthes gracilis genome sequencing.</title>
        <authorList>
            <person name="Fukushima K."/>
        </authorList>
    </citation>
    <scope>NUCLEOTIDE SEQUENCE</scope>
    <source>
        <strain evidence="2">SING2019-196</strain>
    </source>
</reference>
<keyword evidence="1" id="KW-0472">Membrane</keyword>
<accession>A0AAD3T464</accession>
<feature type="transmembrane region" description="Helical" evidence="1">
    <location>
        <begin position="55"/>
        <end position="83"/>
    </location>
</feature>
<organism evidence="2 3">
    <name type="scientific">Nepenthes gracilis</name>
    <name type="common">Slender pitcher plant</name>
    <dbReference type="NCBI Taxonomy" id="150966"/>
    <lineage>
        <taxon>Eukaryota</taxon>
        <taxon>Viridiplantae</taxon>
        <taxon>Streptophyta</taxon>
        <taxon>Embryophyta</taxon>
        <taxon>Tracheophyta</taxon>
        <taxon>Spermatophyta</taxon>
        <taxon>Magnoliopsida</taxon>
        <taxon>eudicotyledons</taxon>
        <taxon>Gunneridae</taxon>
        <taxon>Pentapetalae</taxon>
        <taxon>Caryophyllales</taxon>
        <taxon>Nepenthaceae</taxon>
        <taxon>Nepenthes</taxon>
    </lineage>
</organism>
<comment type="caution">
    <text evidence="2">The sequence shown here is derived from an EMBL/GenBank/DDBJ whole genome shotgun (WGS) entry which is preliminary data.</text>
</comment>
<sequence>MWQEFIFSELNNFDCLVITTHTLICARVVLKALCDHQLLFWSTLGRVIPSVYSSYIFLILSACLSCVPAGGAIILVVGFRVAWFL</sequence>
<gene>
    <name evidence="2" type="ORF">Nepgr_024047</name>
</gene>
<protein>
    <submittedName>
        <fullName evidence="2">Uncharacterized protein</fullName>
    </submittedName>
</protein>
<keyword evidence="1" id="KW-0812">Transmembrane</keyword>
<evidence type="ECO:0000256" key="1">
    <source>
        <dbReference type="SAM" id="Phobius"/>
    </source>
</evidence>
<evidence type="ECO:0000313" key="3">
    <source>
        <dbReference type="Proteomes" id="UP001279734"/>
    </source>
</evidence>
<dbReference type="AlphaFoldDB" id="A0AAD3T464"/>
<dbReference type="EMBL" id="BSYO01000024">
    <property type="protein sequence ID" value="GMH22204.1"/>
    <property type="molecule type" value="Genomic_DNA"/>
</dbReference>
<keyword evidence="3" id="KW-1185">Reference proteome</keyword>
<proteinExistence type="predicted"/>
<keyword evidence="1" id="KW-1133">Transmembrane helix</keyword>
<name>A0AAD3T464_NEPGR</name>
<dbReference type="Proteomes" id="UP001279734">
    <property type="component" value="Unassembled WGS sequence"/>
</dbReference>